<feature type="compositionally biased region" description="Basic and acidic residues" evidence="2">
    <location>
        <begin position="43"/>
        <end position="53"/>
    </location>
</feature>
<dbReference type="SMART" id="SM00292">
    <property type="entry name" value="BRCT"/>
    <property type="match status" value="1"/>
</dbReference>
<dbReference type="Pfam" id="PF16727">
    <property type="entry name" value="REV1_C"/>
    <property type="match status" value="1"/>
</dbReference>
<dbReference type="InterPro" id="IPR017961">
    <property type="entry name" value="DNA_pol_Y-fam_little_finger"/>
</dbReference>
<dbReference type="PANTHER" id="PTHR45990:SF1">
    <property type="entry name" value="DNA REPAIR PROTEIN REV1"/>
    <property type="match status" value="1"/>
</dbReference>
<dbReference type="GO" id="GO:0070987">
    <property type="term" value="P:error-free translesion synthesis"/>
    <property type="evidence" value="ECO:0007669"/>
    <property type="project" value="TreeGrafter"/>
</dbReference>
<feature type="region of interest" description="Disordered" evidence="2">
    <location>
        <begin position="238"/>
        <end position="262"/>
    </location>
</feature>
<dbReference type="Gene3D" id="1.20.58.1280">
    <property type="entry name" value="DNA repair protein Rev1, C-terminal domain"/>
    <property type="match status" value="1"/>
</dbReference>
<dbReference type="PROSITE" id="PS50173">
    <property type="entry name" value="UMUC"/>
    <property type="match status" value="1"/>
</dbReference>
<evidence type="ECO:0000313" key="5">
    <source>
        <dbReference type="EMBL" id="KOS12554.1"/>
    </source>
</evidence>
<dbReference type="InterPro" id="IPR025527">
    <property type="entry name" value="HUWE1/Rev1_UBM"/>
</dbReference>
<dbReference type="Proteomes" id="UP000037751">
    <property type="component" value="Unassembled WGS sequence"/>
</dbReference>
<dbReference type="CDD" id="cd17719">
    <property type="entry name" value="BRCT_Rev1"/>
    <property type="match status" value="1"/>
</dbReference>
<dbReference type="InterPro" id="IPR038401">
    <property type="entry name" value="Rev1_C_sf"/>
</dbReference>
<dbReference type="Pfam" id="PF11799">
    <property type="entry name" value="IMS_C"/>
    <property type="match status" value="1"/>
</dbReference>
<dbReference type="EMBL" id="LGAV01000011">
    <property type="protein sequence ID" value="KOS12554.1"/>
    <property type="molecule type" value="Genomic_DNA"/>
</dbReference>
<dbReference type="Gene3D" id="6.10.250.1630">
    <property type="match status" value="1"/>
</dbReference>
<dbReference type="InterPro" id="IPR036420">
    <property type="entry name" value="BRCT_dom_sf"/>
</dbReference>
<dbReference type="GeneID" id="28729216"/>
<feature type="domain" description="UmuC" evidence="4">
    <location>
        <begin position="387"/>
        <end position="602"/>
    </location>
</feature>
<comment type="caution">
    <text evidence="5">The sequence shown here is derived from an EMBL/GenBank/DDBJ whole genome shotgun (WGS) entry which is preliminary data.</text>
</comment>
<feature type="compositionally biased region" description="Basic and acidic residues" evidence="2">
    <location>
        <begin position="1"/>
        <end position="16"/>
    </location>
</feature>
<dbReference type="InterPro" id="IPR036775">
    <property type="entry name" value="DNA_pol_Y-fam_lit_finger_sf"/>
</dbReference>
<dbReference type="GO" id="GO:0006281">
    <property type="term" value="P:DNA repair"/>
    <property type="evidence" value="ECO:0007669"/>
    <property type="project" value="InterPro"/>
</dbReference>
<feature type="compositionally biased region" description="Low complexity" evidence="2">
    <location>
        <begin position="72"/>
        <end position="84"/>
    </location>
</feature>
<dbReference type="SUPFAM" id="SSF100879">
    <property type="entry name" value="Lesion bypass DNA polymerase (Y-family), little finger domain"/>
    <property type="match status" value="1"/>
</dbReference>
<dbReference type="Pfam" id="PF16589">
    <property type="entry name" value="BRCT_2"/>
    <property type="match status" value="1"/>
</dbReference>
<evidence type="ECO:0000256" key="2">
    <source>
        <dbReference type="SAM" id="MobiDB-lite"/>
    </source>
</evidence>
<dbReference type="VEuPathDB" id="FungiDB:Malapachy_2854"/>
<dbReference type="InterPro" id="IPR043502">
    <property type="entry name" value="DNA/RNA_pol_sf"/>
</dbReference>
<protein>
    <submittedName>
        <fullName evidence="5">Dna repair protein</fullName>
    </submittedName>
</protein>
<feature type="region of interest" description="Disordered" evidence="2">
    <location>
        <begin position="853"/>
        <end position="903"/>
    </location>
</feature>
<dbReference type="FunFam" id="3.40.50.10190:FF:000011">
    <property type="entry name" value="DNA repair protein REV1"/>
    <property type="match status" value="1"/>
</dbReference>
<dbReference type="GO" id="GO:0003887">
    <property type="term" value="F:DNA-directed DNA polymerase activity"/>
    <property type="evidence" value="ECO:0007669"/>
    <property type="project" value="TreeGrafter"/>
</dbReference>
<dbReference type="Gene3D" id="1.10.150.20">
    <property type="entry name" value="5' to 3' exonuclease, C-terminal subdomain"/>
    <property type="match status" value="1"/>
</dbReference>
<dbReference type="Gene3D" id="3.30.1490.100">
    <property type="entry name" value="DNA polymerase, Y-family, little finger domain"/>
    <property type="match status" value="1"/>
</dbReference>
<dbReference type="Gene3D" id="3.40.1170.60">
    <property type="match status" value="1"/>
</dbReference>
<feature type="region of interest" description="Disordered" evidence="2">
    <location>
        <begin position="275"/>
        <end position="307"/>
    </location>
</feature>
<feature type="region of interest" description="Disordered" evidence="2">
    <location>
        <begin position="1"/>
        <end position="93"/>
    </location>
</feature>
<evidence type="ECO:0000259" key="4">
    <source>
        <dbReference type="PROSITE" id="PS50173"/>
    </source>
</evidence>
<dbReference type="AlphaFoldDB" id="A0A0M8MQZ5"/>
<dbReference type="PANTHER" id="PTHR45990">
    <property type="entry name" value="DNA REPAIR PROTEIN REV1"/>
    <property type="match status" value="1"/>
</dbReference>
<dbReference type="RefSeq" id="XP_017990186.1">
    <property type="nucleotide sequence ID" value="XM_018137340.1"/>
</dbReference>
<dbReference type="InterPro" id="IPR043128">
    <property type="entry name" value="Rev_trsase/Diguanyl_cyclase"/>
</dbReference>
<dbReference type="GO" id="GO:0003684">
    <property type="term" value="F:damaged DNA binding"/>
    <property type="evidence" value="ECO:0007669"/>
    <property type="project" value="InterPro"/>
</dbReference>
<sequence>MTSHAAHDPLQERRVEGLTPYGCMASTPPSSFPSGDEAILLEALERAETHHGEAASPTDFSVYVDPPPPSAVPLSSSPPAQSVPDRTPAPDDKYLDGHAYRAISFGDWGTYMRHKRAKLHVQEQAILEEEAGTCLSQALRGCVIYINGRTEPPYAELRRLIVLHGGTLMAYLDQKKPCTHIVASALTPKKCVEFQAYRVVLPAWIVDSCAAGRAQDWTKYRIPGHQRPGLWSLWGDQATTSSAQKAEASPPGDQAVPTATASRKNVDVHAPHAEEDVAPPPEAAHAADAAPGVPTKEDEDEDEEDEALSMPAYASQPHQRAAQLLSSASWRAQHTAASRDFLAGYYAHSRLHHLSTWKASLQDLVTQAMQDSGAHDIPATAPRPRLLMHVDFDSFFVSVGLRDEPALQSKPVAVCHASHHGVVSSTSEVASCNYHARAHGLRNGMSLRQAKHLCPSIVTIPYTFDAYYAVSLQFYTILLQVAEVVQVVSIDEALLDVTSIVASLTEAHQQGTRVFDAHPTLCILEEAFHASTQPPAIALGDALRALLRQATRCEASVGIGANILQARLATRRAKPQGTFHLTAANVASFMHALDVRDVWGVGQSLASRFAAWLGTTHIGTILARTTEEAFVTQWGPKQGRTLWRQFHGLDTDVLQGLRPRQSVGTHVSWGVRLQDEAELRQFVQGLCDEVMQRLQRTQRMATHVSISVMQKDPSETEASKFLGHGLCLTHHRSMPRTIDHVASLFQAVWLLWRKLDLAPNEVRGFSIHLSKLVEPPRGTSDLRAWVTKASASVPAPLPRATLVDTEAACHEEEVGMSSTPSSDSMLFHVPSQLEWSVVAHLPTPMRERIEAVVAERQTPSTPRKRSTPSRSPSVTPHRRRSPSESPSKQTRLGAYFASPTRRRGKTEVDVRTLGWDPDVFASLPPDIQADVLAEAQRSPRRRAAAPPRRAVTMTKAAARRQAALSALQHEARIRAEAGADRETDPILWAAARAREDEAQGLAPTGSLLHVAPREGRDALAHRTLDDLRAQLRQWYTQHATQAPRYGDVAYIHATLVSCVERGQLDKVRGALLYWRFLLLSARPTSLAHEAQAWLDAYESVAASLHALVDATWHASLAD</sequence>
<keyword evidence="6" id="KW-1185">Reference proteome</keyword>
<evidence type="ECO:0000256" key="1">
    <source>
        <dbReference type="ARBA" id="ARBA00022679"/>
    </source>
</evidence>
<proteinExistence type="predicted"/>
<dbReference type="Gene3D" id="6.10.250.1490">
    <property type="match status" value="1"/>
</dbReference>
<dbReference type="Pfam" id="PF00817">
    <property type="entry name" value="IMS"/>
    <property type="match status" value="1"/>
</dbReference>
<dbReference type="InterPro" id="IPR001126">
    <property type="entry name" value="UmuC"/>
</dbReference>
<dbReference type="Pfam" id="PF14377">
    <property type="entry name" value="UBM"/>
    <property type="match status" value="1"/>
</dbReference>
<dbReference type="GO" id="GO:0042276">
    <property type="term" value="P:error-prone translesion synthesis"/>
    <property type="evidence" value="ECO:0007669"/>
    <property type="project" value="TreeGrafter"/>
</dbReference>
<dbReference type="STRING" id="77020.A0A0M8MQZ5"/>
<reference evidence="5 6" key="1">
    <citation type="submission" date="2015-07" db="EMBL/GenBank/DDBJ databases">
        <title>Draft Genome Sequence of Malassezia furfur CBS1878 and Malassezia pachydermatis CBS1879.</title>
        <authorList>
            <person name="Triana S."/>
            <person name="Ohm R."/>
            <person name="Gonzalez A."/>
            <person name="DeCock H."/>
            <person name="Restrepo S."/>
            <person name="Celis A."/>
        </authorList>
    </citation>
    <scope>NUCLEOTIDE SEQUENCE [LARGE SCALE GENOMIC DNA]</scope>
    <source>
        <strain evidence="5 6">CBS 1879</strain>
    </source>
</reference>
<dbReference type="PROSITE" id="PS50172">
    <property type="entry name" value="BRCT"/>
    <property type="match status" value="1"/>
</dbReference>
<dbReference type="Gene3D" id="3.40.50.10190">
    <property type="entry name" value="BRCT domain"/>
    <property type="match status" value="1"/>
</dbReference>
<dbReference type="GO" id="GO:0005634">
    <property type="term" value="C:nucleus"/>
    <property type="evidence" value="ECO:0007669"/>
    <property type="project" value="TreeGrafter"/>
</dbReference>
<dbReference type="GO" id="GO:0017125">
    <property type="term" value="F:deoxycytidyl transferase activity"/>
    <property type="evidence" value="ECO:0007669"/>
    <property type="project" value="TreeGrafter"/>
</dbReference>
<evidence type="ECO:0000259" key="3">
    <source>
        <dbReference type="PROSITE" id="PS50172"/>
    </source>
</evidence>
<feature type="compositionally biased region" description="Acidic residues" evidence="2">
    <location>
        <begin position="297"/>
        <end position="307"/>
    </location>
</feature>
<name>A0A0M8MQZ5_9BASI</name>
<dbReference type="Gene3D" id="3.30.70.270">
    <property type="match status" value="1"/>
</dbReference>
<dbReference type="InterPro" id="IPR031991">
    <property type="entry name" value="Rev1_C"/>
</dbReference>
<accession>A0A0M8MQZ5</accession>
<feature type="domain" description="BRCT" evidence="3">
    <location>
        <begin position="134"/>
        <end position="222"/>
    </location>
</feature>
<dbReference type="SUPFAM" id="SSF56672">
    <property type="entry name" value="DNA/RNA polymerases"/>
    <property type="match status" value="1"/>
</dbReference>
<dbReference type="InterPro" id="IPR001357">
    <property type="entry name" value="BRCT_dom"/>
</dbReference>
<keyword evidence="1" id="KW-0808">Transferase</keyword>
<dbReference type="SUPFAM" id="SSF52113">
    <property type="entry name" value="BRCT domain"/>
    <property type="match status" value="1"/>
</dbReference>
<evidence type="ECO:0000313" key="6">
    <source>
        <dbReference type="Proteomes" id="UP000037751"/>
    </source>
</evidence>
<dbReference type="OrthoDB" id="427711at2759"/>
<gene>
    <name evidence="5" type="ORF">Malapachy_2854</name>
</gene>
<organism evidence="5 6">
    <name type="scientific">Malassezia pachydermatis</name>
    <dbReference type="NCBI Taxonomy" id="77020"/>
    <lineage>
        <taxon>Eukaryota</taxon>
        <taxon>Fungi</taxon>
        <taxon>Dikarya</taxon>
        <taxon>Basidiomycota</taxon>
        <taxon>Ustilaginomycotina</taxon>
        <taxon>Malasseziomycetes</taxon>
        <taxon>Malasseziales</taxon>
        <taxon>Malasseziaceae</taxon>
        <taxon>Malassezia</taxon>
    </lineage>
</organism>